<sequence length="75" mass="8172">MNLDDVADREQAETVPCPDRPRGCGARPDEPCRNLHTGGPLQHLPAHAARLAAAGVRHAPLDPREITSPHERTPR</sequence>
<name>A0A6M6JGR1_9PSEU</name>
<feature type="compositionally biased region" description="Basic and acidic residues" evidence="1">
    <location>
        <begin position="19"/>
        <end position="33"/>
    </location>
</feature>
<organism evidence="3 4">
    <name type="scientific">Pseudonocardia broussonetiae</name>
    <dbReference type="NCBI Taxonomy" id="2736640"/>
    <lineage>
        <taxon>Bacteria</taxon>
        <taxon>Bacillati</taxon>
        <taxon>Actinomycetota</taxon>
        <taxon>Actinomycetes</taxon>
        <taxon>Pseudonocardiales</taxon>
        <taxon>Pseudonocardiaceae</taxon>
        <taxon>Pseudonocardia</taxon>
    </lineage>
</organism>
<feature type="domain" description="DNA-binding phage zinc finger" evidence="2">
    <location>
        <begin position="7"/>
        <end position="62"/>
    </location>
</feature>
<evidence type="ECO:0000313" key="4">
    <source>
        <dbReference type="Proteomes" id="UP000505377"/>
    </source>
</evidence>
<dbReference type="Pfam" id="PF24623">
    <property type="entry name" value="Phage_zn_bind_8"/>
    <property type="match status" value="1"/>
</dbReference>
<reference evidence="3 4" key="1">
    <citation type="submission" date="2020-05" db="EMBL/GenBank/DDBJ databases">
        <authorList>
            <person name="Mo P."/>
        </authorList>
    </citation>
    <scope>NUCLEOTIDE SEQUENCE [LARGE SCALE GENOMIC DNA]</scope>
    <source>
        <strain evidence="3 4">Gen01</strain>
    </source>
</reference>
<proteinExistence type="predicted"/>
<evidence type="ECO:0000256" key="1">
    <source>
        <dbReference type="SAM" id="MobiDB-lite"/>
    </source>
</evidence>
<feature type="compositionally biased region" description="Basic and acidic residues" evidence="1">
    <location>
        <begin position="1"/>
        <end position="12"/>
    </location>
</feature>
<evidence type="ECO:0000259" key="2">
    <source>
        <dbReference type="Pfam" id="PF24623"/>
    </source>
</evidence>
<feature type="region of interest" description="Disordered" evidence="1">
    <location>
        <begin position="1"/>
        <end position="41"/>
    </location>
</feature>
<dbReference type="AlphaFoldDB" id="A0A6M6JGR1"/>
<dbReference type="Proteomes" id="UP000505377">
    <property type="component" value="Chromosome"/>
</dbReference>
<dbReference type="RefSeq" id="WP_172158279.1">
    <property type="nucleotide sequence ID" value="NZ_CP053564.1"/>
</dbReference>
<keyword evidence="4" id="KW-1185">Reference proteome</keyword>
<dbReference type="EMBL" id="CP053564">
    <property type="protein sequence ID" value="QJY46676.1"/>
    <property type="molecule type" value="Genomic_DNA"/>
</dbReference>
<dbReference type="InterPro" id="IPR056911">
    <property type="entry name" value="Phage_Znf_bind_put"/>
</dbReference>
<protein>
    <recommendedName>
        <fullName evidence="2">DNA-binding phage zinc finger domain-containing protein</fullName>
    </recommendedName>
</protein>
<accession>A0A6M6JGR1</accession>
<dbReference type="KEGG" id="pbro:HOP40_13305"/>
<gene>
    <name evidence="3" type="ORF">HOP40_13305</name>
</gene>
<evidence type="ECO:0000313" key="3">
    <source>
        <dbReference type="EMBL" id="QJY46676.1"/>
    </source>
</evidence>